<protein>
    <submittedName>
        <fullName evidence="1">Uncharacterized protein</fullName>
    </submittedName>
</protein>
<evidence type="ECO:0000313" key="2">
    <source>
        <dbReference type="Proteomes" id="UP000294684"/>
    </source>
</evidence>
<name>A0A4R8MRY1_LEPME</name>
<evidence type="ECO:0000313" key="1">
    <source>
        <dbReference type="EMBL" id="TDY72159.1"/>
    </source>
</evidence>
<comment type="caution">
    <text evidence="1">The sequence shown here is derived from an EMBL/GenBank/DDBJ whole genome shotgun (WGS) entry which is preliminary data.</text>
</comment>
<keyword evidence="2" id="KW-1185">Reference proteome</keyword>
<dbReference type="AlphaFoldDB" id="A0A4R8MRY1"/>
<dbReference type="Proteomes" id="UP000294684">
    <property type="component" value="Unassembled WGS sequence"/>
</dbReference>
<reference evidence="1 2" key="1">
    <citation type="submission" date="2019-03" db="EMBL/GenBank/DDBJ databases">
        <title>Genomic Encyclopedia of Archaeal and Bacterial Type Strains, Phase II (KMG-II): from individual species to whole genera.</title>
        <authorList>
            <person name="Goeker M."/>
        </authorList>
    </citation>
    <scope>NUCLEOTIDE SEQUENCE [LARGE SCALE GENOMIC DNA]</scope>
    <source>
        <strain evidence="1 2">DSM 21537</strain>
    </source>
</reference>
<gene>
    <name evidence="1" type="ORF">CLV96_1145</name>
</gene>
<organism evidence="1 2">
    <name type="scientific">Leptospira meyeri</name>
    <dbReference type="NCBI Taxonomy" id="29508"/>
    <lineage>
        <taxon>Bacteria</taxon>
        <taxon>Pseudomonadati</taxon>
        <taxon>Spirochaetota</taxon>
        <taxon>Spirochaetia</taxon>
        <taxon>Leptospirales</taxon>
        <taxon>Leptospiraceae</taxon>
        <taxon>Leptospira</taxon>
    </lineage>
</organism>
<proteinExistence type="predicted"/>
<dbReference type="EMBL" id="SORO01000001">
    <property type="protein sequence ID" value="TDY72159.1"/>
    <property type="molecule type" value="Genomic_DNA"/>
</dbReference>
<accession>A0A4R8MRY1</accession>
<sequence>MEGPCKKSGIVLEGGRTFPRTTPLHPNSGGVSATASIVMSHWKNEKPLNLRSVQLDNLNAKKPRVPFLQFPVFLLQKLPLPVWKGTYMESK</sequence>